<proteinExistence type="predicted"/>
<accession>A0ABT4E0Y1</accession>
<protein>
    <submittedName>
        <fullName evidence="2">Beta-lactamase family protein</fullName>
    </submittedName>
</protein>
<gene>
    <name evidence="2" type="ORF">M5X09_27085</name>
</gene>
<dbReference type="InterPro" id="IPR012338">
    <property type="entry name" value="Beta-lactam/transpept-like"/>
</dbReference>
<dbReference type="Pfam" id="PF00144">
    <property type="entry name" value="Beta-lactamase"/>
    <property type="match status" value="1"/>
</dbReference>
<dbReference type="RefSeq" id="WP_087432098.1">
    <property type="nucleotide sequence ID" value="NZ_JAMDLV010000058.1"/>
</dbReference>
<dbReference type="Gene3D" id="3.40.710.10">
    <property type="entry name" value="DD-peptidase/beta-lactamase superfamily"/>
    <property type="match status" value="1"/>
</dbReference>
<dbReference type="EMBL" id="JAMDLW010000062">
    <property type="protein sequence ID" value="MCY9523268.1"/>
    <property type="molecule type" value="Genomic_DNA"/>
</dbReference>
<feature type="domain" description="Beta-lactamase-related" evidence="1">
    <location>
        <begin position="44"/>
        <end position="341"/>
    </location>
</feature>
<reference evidence="2 3" key="1">
    <citation type="submission" date="2022-05" db="EMBL/GenBank/DDBJ databases">
        <title>Genome Sequencing of Bee-Associated Microbes.</title>
        <authorList>
            <person name="Dunlap C."/>
        </authorList>
    </citation>
    <scope>NUCLEOTIDE SEQUENCE [LARGE SCALE GENOMIC DNA]</scope>
    <source>
        <strain evidence="2 3">NRRL NRS-1438</strain>
    </source>
</reference>
<dbReference type="SUPFAM" id="SSF56601">
    <property type="entry name" value="beta-lactamase/transpeptidase-like"/>
    <property type="match status" value="1"/>
</dbReference>
<evidence type="ECO:0000313" key="3">
    <source>
        <dbReference type="Proteomes" id="UP001207626"/>
    </source>
</evidence>
<organism evidence="2 3">
    <name type="scientific">Paenibacillus apiarius</name>
    <dbReference type="NCBI Taxonomy" id="46240"/>
    <lineage>
        <taxon>Bacteria</taxon>
        <taxon>Bacillati</taxon>
        <taxon>Bacillota</taxon>
        <taxon>Bacilli</taxon>
        <taxon>Bacillales</taxon>
        <taxon>Paenibacillaceae</taxon>
        <taxon>Paenibacillus</taxon>
    </lineage>
</organism>
<dbReference type="PANTHER" id="PTHR46825">
    <property type="entry name" value="D-ALANYL-D-ALANINE-CARBOXYPEPTIDASE/ENDOPEPTIDASE AMPH"/>
    <property type="match status" value="1"/>
</dbReference>
<comment type="caution">
    <text evidence="2">The sequence shown here is derived from an EMBL/GenBank/DDBJ whole genome shotgun (WGS) entry which is preliminary data.</text>
</comment>
<dbReference type="Proteomes" id="UP001207626">
    <property type="component" value="Unassembled WGS sequence"/>
</dbReference>
<evidence type="ECO:0000313" key="2">
    <source>
        <dbReference type="EMBL" id="MCY9523268.1"/>
    </source>
</evidence>
<evidence type="ECO:0000259" key="1">
    <source>
        <dbReference type="Pfam" id="PF00144"/>
    </source>
</evidence>
<sequence length="363" mass="41988">MRKEFLKREIEKKLGGEVASDLKLHNVYLLIHSEKLDIHWPMAAGKTDGVLANPMQPYHTASVGKTFTSVMLAILVEKGLVKFDDPISNYLPEDIVKDLHIYKGKEYTYDIQIKHLLSNTSGLPDYFEDKPKRGKGLMEEILANPSRFWTPQETIHWSKAHLQPRFPPGKGVHYTDTGYNLLGIIIETITSKPYHEVLHDYIFNPLHMNYSYLSQYSEPAIKSEHPVAHVYMDELKINVDDYRSFSSFYSGGQTVCTLEDLLLFMKALVKNQIIQKETLDMMKQWNKMWVGMDYGYGLMRMRFQPFSQRYLGWGHLGASGTSMLYFPNMDVYIIGSFNQTAYRSKGMNFIFFNVLRKLAKCAD</sequence>
<dbReference type="InterPro" id="IPR001466">
    <property type="entry name" value="Beta-lactam-related"/>
</dbReference>
<dbReference type="InterPro" id="IPR050491">
    <property type="entry name" value="AmpC-like"/>
</dbReference>
<keyword evidence="3" id="KW-1185">Reference proteome</keyword>
<dbReference type="PANTHER" id="PTHR46825:SF7">
    <property type="entry name" value="D-ALANYL-D-ALANINE CARBOXYPEPTIDASE"/>
    <property type="match status" value="1"/>
</dbReference>
<name>A0ABT4E0Y1_9BACL</name>